<evidence type="ECO:0000256" key="1">
    <source>
        <dbReference type="SAM" id="SignalP"/>
    </source>
</evidence>
<evidence type="ECO:0000313" key="3">
    <source>
        <dbReference type="Proteomes" id="UP001153712"/>
    </source>
</evidence>
<proteinExistence type="predicted"/>
<keyword evidence="1" id="KW-0732">Signal</keyword>
<dbReference type="Proteomes" id="UP001153712">
    <property type="component" value="Chromosome 1"/>
</dbReference>
<accession>A0A9N9XJZ1</accession>
<dbReference type="EMBL" id="OU900094">
    <property type="protein sequence ID" value="CAG9854792.1"/>
    <property type="molecule type" value="Genomic_DNA"/>
</dbReference>
<sequence length="72" mass="8044">MKLGLLIFLVVVAVLVQDVVSVVPTTESSKHSTTKRKPIKADPAMRYDIFDRRKRDLIEHEQAAAAVGSSYF</sequence>
<name>A0A9N9XJZ1_PHYSR</name>
<protein>
    <submittedName>
        <fullName evidence="2">Uncharacterized protein</fullName>
    </submittedName>
</protein>
<keyword evidence="3" id="KW-1185">Reference proteome</keyword>
<dbReference type="AlphaFoldDB" id="A0A9N9XJZ1"/>
<evidence type="ECO:0000313" key="2">
    <source>
        <dbReference type="EMBL" id="CAG9854792.1"/>
    </source>
</evidence>
<feature type="signal peptide" evidence="1">
    <location>
        <begin position="1"/>
        <end position="21"/>
    </location>
</feature>
<feature type="chain" id="PRO_5040459396" evidence="1">
    <location>
        <begin position="22"/>
        <end position="72"/>
    </location>
</feature>
<organism evidence="2 3">
    <name type="scientific">Phyllotreta striolata</name>
    <name type="common">Striped flea beetle</name>
    <name type="synonym">Crioceris striolata</name>
    <dbReference type="NCBI Taxonomy" id="444603"/>
    <lineage>
        <taxon>Eukaryota</taxon>
        <taxon>Metazoa</taxon>
        <taxon>Ecdysozoa</taxon>
        <taxon>Arthropoda</taxon>
        <taxon>Hexapoda</taxon>
        <taxon>Insecta</taxon>
        <taxon>Pterygota</taxon>
        <taxon>Neoptera</taxon>
        <taxon>Endopterygota</taxon>
        <taxon>Coleoptera</taxon>
        <taxon>Polyphaga</taxon>
        <taxon>Cucujiformia</taxon>
        <taxon>Chrysomeloidea</taxon>
        <taxon>Chrysomelidae</taxon>
        <taxon>Galerucinae</taxon>
        <taxon>Alticini</taxon>
        <taxon>Phyllotreta</taxon>
    </lineage>
</organism>
<reference evidence="2" key="1">
    <citation type="submission" date="2022-01" db="EMBL/GenBank/DDBJ databases">
        <authorList>
            <person name="King R."/>
        </authorList>
    </citation>
    <scope>NUCLEOTIDE SEQUENCE</scope>
</reference>
<gene>
    <name evidence="2" type="ORF">PHYEVI_LOCUS1252</name>
</gene>